<comment type="subcellular location">
    <subcellularLocation>
        <location evidence="1">Vacuole membrane</location>
        <topology evidence="1">Multi-pass membrane protein</topology>
    </subcellularLocation>
</comment>
<keyword evidence="3" id="KW-0406">Ion transport</keyword>
<evidence type="ECO:0000256" key="2">
    <source>
        <dbReference type="ARBA" id="ARBA00007049"/>
    </source>
</evidence>
<keyword evidence="3" id="KW-0813">Transport</keyword>
<evidence type="ECO:0000313" key="12">
    <source>
        <dbReference type="Proteomes" id="UP001141806"/>
    </source>
</evidence>
<keyword evidence="7 10" id="KW-0472">Membrane</keyword>
<name>A0A9Q0HBT1_9MAGN</name>
<dbReference type="GO" id="GO:0005384">
    <property type="term" value="F:manganese ion transmembrane transporter activity"/>
    <property type="evidence" value="ECO:0007669"/>
    <property type="project" value="InterPro"/>
</dbReference>
<keyword evidence="3" id="KW-0408">Iron</keyword>
<dbReference type="CDD" id="cd02436">
    <property type="entry name" value="Nodulin-21"/>
    <property type="match status" value="1"/>
</dbReference>
<dbReference type="Proteomes" id="UP001141806">
    <property type="component" value="Unassembled WGS sequence"/>
</dbReference>
<comment type="caution">
    <text evidence="11">The sequence shown here is derived from an EMBL/GenBank/DDBJ whole genome shotgun (WGS) entry which is preliminary data.</text>
</comment>
<organism evidence="11 12">
    <name type="scientific">Protea cynaroides</name>
    <dbReference type="NCBI Taxonomy" id="273540"/>
    <lineage>
        <taxon>Eukaryota</taxon>
        <taxon>Viridiplantae</taxon>
        <taxon>Streptophyta</taxon>
        <taxon>Embryophyta</taxon>
        <taxon>Tracheophyta</taxon>
        <taxon>Spermatophyta</taxon>
        <taxon>Magnoliopsida</taxon>
        <taxon>Proteales</taxon>
        <taxon>Proteaceae</taxon>
        <taxon>Protea</taxon>
    </lineage>
</organism>
<feature type="transmembrane region" description="Helical" evidence="10">
    <location>
        <begin position="78"/>
        <end position="102"/>
    </location>
</feature>
<evidence type="ECO:0000256" key="3">
    <source>
        <dbReference type="ARBA" id="ARBA00022496"/>
    </source>
</evidence>
<keyword evidence="6 10" id="KW-1133">Transmembrane helix</keyword>
<accession>A0A9Q0HBT1</accession>
<keyword evidence="3" id="KW-0410">Iron transport</keyword>
<proteinExistence type="inferred from homology"/>
<feature type="transmembrane region" description="Helical" evidence="10">
    <location>
        <begin position="136"/>
        <end position="158"/>
    </location>
</feature>
<evidence type="ECO:0000313" key="11">
    <source>
        <dbReference type="EMBL" id="KAJ4963283.1"/>
    </source>
</evidence>
<dbReference type="EMBL" id="JAMYWD010000008">
    <property type="protein sequence ID" value="KAJ4963283.1"/>
    <property type="molecule type" value="Genomic_DNA"/>
</dbReference>
<evidence type="ECO:0000256" key="8">
    <source>
        <dbReference type="ARBA" id="ARBA00044464"/>
    </source>
</evidence>
<comment type="catalytic activity">
    <reaction evidence="8">
        <text>Fe(2+)(in) = Fe(2+)(out)</text>
        <dbReference type="Rhea" id="RHEA:28486"/>
        <dbReference type="ChEBI" id="CHEBI:29033"/>
    </reaction>
    <physiologicalReaction direction="left-to-right" evidence="8">
        <dbReference type="Rhea" id="RHEA:28487"/>
    </physiologicalReaction>
</comment>
<dbReference type="PANTHER" id="PTHR31851">
    <property type="entry name" value="FE(2+)/MN(2+) TRANSPORTER PCL1"/>
    <property type="match status" value="1"/>
</dbReference>
<keyword evidence="12" id="KW-1185">Reference proteome</keyword>
<keyword evidence="5 10" id="KW-0812">Transmembrane</keyword>
<dbReference type="OrthoDB" id="73465at2759"/>
<feature type="transmembrane region" description="Helical" evidence="10">
    <location>
        <begin position="46"/>
        <end position="71"/>
    </location>
</feature>
<dbReference type="Pfam" id="PF01988">
    <property type="entry name" value="VIT1"/>
    <property type="match status" value="1"/>
</dbReference>
<evidence type="ECO:0000256" key="1">
    <source>
        <dbReference type="ARBA" id="ARBA00004128"/>
    </source>
</evidence>
<reference evidence="11" key="1">
    <citation type="journal article" date="2023" name="Plant J.">
        <title>The genome of the king protea, Protea cynaroides.</title>
        <authorList>
            <person name="Chang J."/>
            <person name="Duong T.A."/>
            <person name="Schoeman C."/>
            <person name="Ma X."/>
            <person name="Roodt D."/>
            <person name="Barker N."/>
            <person name="Li Z."/>
            <person name="Van de Peer Y."/>
            <person name="Mizrachi E."/>
        </authorList>
    </citation>
    <scope>NUCLEOTIDE SEQUENCE</scope>
    <source>
        <tissue evidence="11">Young leaves</tissue>
    </source>
</reference>
<keyword evidence="4" id="KW-0926">Vacuole</keyword>
<sequence>METLELEASSNQSVLPQETNLDIPKNDVEQQIDQEVQFNYYQRAQWLRAAVLGASDGLVSTASLMMGVGAVKKDVKSMIITGFAGMIAGAGSMAIGEFVSVYSQYDIEVSEMKRQNKASGNLEESEKEDLPNPYKAAGASALAFVVGAVVPLFSASFIKNYMVRLGVVVAMSSLALMVFGALGAVLGRSPVKNSSLRVLIGGVPSNGKDAAGEKPDLEASSVSDTSGGNHPLAGSHAPSVMFDTSSGREQAWLPKHVRKNGARSMVNLDLEEGEIPRGISAEIPVSNEMVVGSIPVESYSAASGSTGDPFPHN</sequence>
<dbReference type="InterPro" id="IPR008217">
    <property type="entry name" value="Ccc1_fam"/>
</dbReference>
<evidence type="ECO:0000256" key="7">
    <source>
        <dbReference type="ARBA" id="ARBA00023136"/>
    </source>
</evidence>
<feature type="region of interest" description="Disordered" evidence="9">
    <location>
        <begin position="205"/>
        <end position="240"/>
    </location>
</feature>
<protein>
    <submittedName>
        <fullName evidence="11">Uncharacterized protein</fullName>
    </submittedName>
</protein>
<feature type="transmembrane region" description="Helical" evidence="10">
    <location>
        <begin position="165"/>
        <end position="187"/>
    </location>
</feature>
<dbReference type="AlphaFoldDB" id="A0A9Q0HBT1"/>
<dbReference type="GO" id="GO:0030026">
    <property type="term" value="P:intracellular manganese ion homeostasis"/>
    <property type="evidence" value="ECO:0007669"/>
    <property type="project" value="InterPro"/>
</dbReference>
<gene>
    <name evidence="11" type="ORF">NE237_023222</name>
</gene>
<evidence type="ECO:0000256" key="10">
    <source>
        <dbReference type="SAM" id="Phobius"/>
    </source>
</evidence>
<evidence type="ECO:0000256" key="6">
    <source>
        <dbReference type="ARBA" id="ARBA00022989"/>
    </source>
</evidence>
<evidence type="ECO:0000256" key="4">
    <source>
        <dbReference type="ARBA" id="ARBA00022554"/>
    </source>
</evidence>
<evidence type="ECO:0000256" key="9">
    <source>
        <dbReference type="SAM" id="MobiDB-lite"/>
    </source>
</evidence>
<dbReference type="GO" id="GO:0005774">
    <property type="term" value="C:vacuolar membrane"/>
    <property type="evidence" value="ECO:0007669"/>
    <property type="project" value="UniProtKB-SubCell"/>
</dbReference>
<evidence type="ECO:0000256" key="5">
    <source>
        <dbReference type="ARBA" id="ARBA00022692"/>
    </source>
</evidence>
<dbReference type="GO" id="GO:0006826">
    <property type="term" value="P:iron ion transport"/>
    <property type="evidence" value="ECO:0007669"/>
    <property type="project" value="UniProtKB-KW"/>
</dbReference>
<comment type="similarity">
    <text evidence="2">Belongs to the CCC1 family.</text>
</comment>